<gene>
    <name evidence="2" type="ORF">BO72DRAFT_433160</name>
</gene>
<dbReference type="PANTHER" id="PTHR40640:SF1">
    <property type="entry name" value="ANCHORED GLYCOPROTEIN, PUTATIVE (AFU_ORTHOLOGUE AFUA_8G04860)-RELATED"/>
    <property type="match status" value="1"/>
</dbReference>
<organism evidence="2 3">
    <name type="scientific">Aspergillus fijiensis CBS 313.89</name>
    <dbReference type="NCBI Taxonomy" id="1448319"/>
    <lineage>
        <taxon>Eukaryota</taxon>
        <taxon>Fungi</taxon>
        <taxon>Dikarya</taxon>
        <taxon>Ascomycota</taxon>
        <taxon>Pezizomycotina</taxon>
        <taxon>Eurotiomycetes</taxon>
        <taxon>Eurotiomycetidae</taxon>
        <taxon>Eurotiales</taxon>
        <taxon>Aspergillaceae</taxon>
        <taxon>Aspergillus</taxon>
    </lineage>
</organism>
<dbReference type="VEuPathDB" id="FungiDB:BO72DRAFT_433160"/>
<dbReference type="GeneID" id="63860524"/>
<keyword evidence="3" id="KW-1185">Reference proteome</keyword>
<keyword evidence="1" id="KW-0732">Signal</keyword>
<dbReference type="EMBL" id="KZ824657">
    <property type="protein sequence ID" value="RAK75450.1"/>
    <property type="molecule type" value="Genomic_DNA"/>
</dbReference>
<sequence length="236" mass="23688">MTHVKLVLGLAAATLVSAENIVTTLFIPDTDAESLAGSVMGVAATATTYFVNCPTATGIDNNDDDDDDDDCGMGPGMTIVAGPQTTNYFLGEPEDDLYMSMACSVQGITYGVCTEMISGTGADFTGTYTTTMGADDLCCFVPVTITAGTLTGAGDATFPATALATETATSTIPNASTTGTNTAISDKSATAAVASTTNYNSTSTTQSSTGAAGFITHDLTMLFGGAAAAVLVAAYL</sequence>
<evidence type="ECO:0000313" key="2">
    <source>
        <dbReference type="EMBL" id="RAK75450.1"/>
    </source>
</evidence>
<dbReference type="PANTHER" id="PTHR40640">
    <property type="entry name" value="ANCHORED GLYCOPROTEIN, PUTATIVE (AFU_ORTHOLOGUE AFUA_8G04860)-RELATED"/>
    <property type="match status" value="1"/>
</dbReference>
<reference evidence="2 3" key="1">
    <citation type="submission" date="2018-02" db="EMBL/GenBank/DDBJ databases">
        <title>The genomes of Aspergillus section Nigri reveals drivers in fungal speciation.</title>
        <authorList>
            <consortium name="DOE Joint Genome Institute"/>
            <person name="Vesth T.C."/>
            <person name="Nybo J."/>
            <person name="Theobald S."/>
            <person name="Brandl J."/>
            <person name="Frisvad J.C."/>
            <person name="Nielsen K.F."/>
            <person name="Lyhne E.K."/>
            <person name="Kogle M.E."/>
            <person name="Kuo A."/>
            <person name="Riley R."/>
            <person name="Clum A."/>
            <person name="Nolan M."/>
            <person name="Lipzen A."/>
            <person name="Salamov A."/>
            <person name="Henrissat B."/>
            <person name="Wiebenga A."/>
            <person name="De vries R.P."/>
            <person name="Grigoriev I.V."/>
            <person name="Mortensen U.H."/>
            <person name="Andersen M.R."/>
            <person name="Baker S.E."/>
        </authorList>
    </citation>
    <scope>NUCLEOTIDE SEQUENCE [LARGE SCALE GENOMIC DNA]</scope>
    <source>
        <strain evidence="2 3">CBS 313.89</strain>
    </source>
</reference>
<dbReference type="OrthoDB" id="4991875at2759"/>
<protein>
    <recommendedName>
        <fullName evidence="4">GPI anchored protein</fullName>
    </recommendedName>
</protein>
<feature type="signal peptide" evidence="1">
    <location>
        <begin position="1"/>
        <end position="18"/>
    </location>
</feature>
<evidence type="ECO:0000313" key="3">
    <source>
        <dbReference type="Proteomes" id="UP000249789"/>
    </source>
</evidence>
<proteinExistence type="predicted"/>
<feature type="chain" id="PRO_5034904638" description="GPI anchored protein" evidence="1">
    <location>
        <begin position="19"/>
        <end position="236"/>
    </location>
</feature>
<accession>A0A8G1VWD1</accession>
<dbReference type="AlphaFoldDB" id="A0A8G1VWD1"/>
<evidence type="ECO:0008006" key="4">
    <source>
        <dbReference type="Google" id="ProtNLM"/>
    </source>
</evidence>
<evidence type="ECO:0000256" key="1">
    <source>
        <dbReference type="SAM" id="SignalP"/>
    </source>
</evidence>
<name>A0A8G1VWD1_9EURO</name>
<dbReference type="Proteomes" id="UP000249789">
    <property type="component" value="Unassembled WGS sequence"/>
</dbReference>
<dbReference type="RefSeq" id="XP_040799460.1">
    <property type="nucleotide sequence ID" value="XM_040943191.1"/>
</dbReference>